<dbReference type="Pfam" id="PF01734">
    <property type="entry name" value="Patatin"/>
    <property type="match status" value="1"/>
</dbReference>
<feature type="short sequence motif" description="DGA/G" evidence="6">
    <location>
        <begin position="675"/>
        <end position="677"/>
    </location>
</feature>
<dbReference type="InterPro" id="IPR001841">
    <property type="entry name" value="Znf_RING"/>
</dbReference>
<evidence type="ECO:0000256" key="6">
    <source>
        <dbReference type="PROSITE-ProRule" id="PRU01161"/>
    </source>
</evidence>
<dbReference type="CDD" id="cd07199">
    <property type="entry name" value="Pat17_PNPLA8_PNPLA9_like"/>
    <property type="match status" value="1"/>
</dbReference>
<evidence type="ECO:0000256" key="2">
    <source>
        <dbReference type="ARBA" id="ARBA00022771"/>
    </source>
</evidence>
<evidence type="ECO:0000256" key="3">
    <source>
        <dbReference type="ARBA" id="ARBA00022833"/>
    </source>
</evidence>
<dbReference type="PROSITE" id="PS00518">
    <property type="entry name" value="ZF_RING_1"/>
    <property type="match status" value="1"/>
</dbReference>
<feature type="active site" description="Nucleophile" evidence="6">
    <location>
        <position position="523"/>
    </location>
</feature>
<feature type="domain" description="PNPLA" evidence="8">
    <location>
        <begin position="482"/>
        <end position="688"/>
    </location>
</feature>
<dbReference type="PROSITE" id="PS50089">
    <property type="entry name" value="ZF_RING_2"/>
    <property type="match status" value="1"/>
</dbReference>
<evidence type="ECO:0000256" key="5">
    <source>
        <dbReference type="PROSITE-ProRule" id="PRU00175"/>
    </source>
</evidence>
<keyword evidence="4 6" id="KW-0443">Lipid metabolism</keyword>
<sequence length="964" mass="107696">MTSIPWLTFVTSPAGNTLTYHEPLTDPALEVGCKPSIVTFVGRRSKTTLLNQMLGDTVSVPVHKDVFLWSSPQSRSLGGCAPLLVIDCGVQNSDRQPLNPAYSDPTRAQESWPMPGISNFNAALCGRIFLPFSSVLCCFVSDLGGPKAAARWLADLSMAPKSSYLPLLPRVLLIVETTSDTFDEMVAAKKFRVHLEKAMRWDKAEAEHDIRRPFAGSIEVLGLHSCKSNVLRARAFKRRLIAMCDASTRERASLFVQFSYTHFLSLTKQMIARFSSNDTSPFQLAKASRAHGFSTSLLESCLTDFLQQLPSQAWLWHFAAPIIASALLLSSYPPRAHSFPPEYLFTELYAVPCRAAIAAYTMHQDVQFKFISNVLKEFTAIFMQYNDGNLPAKAIHHQILSTHNLHLAKITSYRSCFCCFMRMPEKVVACGHALCDSCIRIFGNRSSSEKNTYELAACMLCGVNYQNSVFRFVPPTAGIRMLTVDGGGIRGVVPLMYLQHLDKSLAPLGCAIRDYFDFVCGTSAGGLVVIGMFLLQWDSAESLRRFEDTASRTFGKRKALITRALQLLIAYVEDGQYSLAAVQDAFKKTFNTSVQMFNPLRNDTKVAVTTTDVDNSLPWLFTNYNGGKRNNLGYDVVRAEKSRNDVTLSDAACCTSAAPWFFKPQAVENLGTYQDGGLHHNNPADIAQWESRFIWPNKEGPDFALSLGTGDSLPITDGGSWWKFRFPFRCFKSFMRSLHGEAAWRRFCNSLPLASRPRYHRLNIRFTGPEPSLDDATEIPQLKAIVSRTIETDKDTVTAVLDSMIASIFYFELDGLPDINSKGYSCSGFIFCRLDLPASGRRYLYNRLVETSSWFLIQGNPISCVQHVPKKFPPFKRRVTFHTDSLQESIAFSIRGITSTPKNLSGFPTCLAKLMTDQQFYCPFGTIDHTCGEKPLPAIPQKRDSLAEIGLDTQSSKRIQVRLR</sequence>
<evidence type="ECO:0000259" key="7">
    <source>
        <dbReference type="PROSITE" id="PS50089"/>
    </source>
</evidence>
<dbReference type="InterPro" id="IPR017907">
    <property type="entry name" value="Znf_RING_CS"/>
</dbReference>
<dbReference type="GO" id="GO:0016020">
    <property type="term" value="C:membrane"/>
    <property type="evidence" value="ECO:0007669"/>
    <property type="project" value="TreeGrafter"/>
</dbReference>
<accession>A0A6A7B4Y7</accession>
<feature type="domain" description="RING-type" evidence="7">
    <location>
        <begin position="416"/>
        <end position="461"/>
    </location>
</feature>
<evidence type="ECO:0000313" key="10">
    <source>
        <dbReference type="Proteomes" id="UP000799423"/>
    </source>
</evidence>
<dbReference type="InterPro" id="IPR002641">
    <property type="entry name" value="PNPLA_dom"/>
</dbReference>
<name>A0A6A7B4Y7_9PLEO</name>
<keyword evidence="2 5" id="KW-0863">Zinc-finger</keyword>
<organism evidence="9 10">
    <name type="scientific">Plenodomus tracheiphilus IPT5</name>
    <dbReference type="NCBI Taxonomy" id="1408161"/>
    <lineage>
        <taxon>Eukaryota</taxon>
        <taxon>Fungi</taxon>
        <taxon>Dikarya</taxon>
        <taxon>Ascomycota</taxon>
        <taxon>Pezizomycotina</taxon>
        <taxon>Dothideomycetes</taxon>
        <taxon>Pleosporomycetidae</taxon>
        <taxon>Pleosporales</taxon>
        <taxon>Pleosporineae</taxon>
        <taxon>Leptosphaeriaceae</taxon>
        <taxon>Plenodomus</taxon>
    </lineage>
</organism>
<dbReference type="GO" id="GO:0046486">
    <property type="term" value="P:glycerolipid metabolic process"/>
    <property type="evidence" value="ECO:0007669"/>
    <property type="project" value="UniProtKB-ARBA"/>
</dbReference>
<evidence type="ECO:0000256" key="1">
    <source>
        <dbReference type="ARBA" id="ARBA00022723"/>
    </source>
</evidence>
<dbReference type="PROSITE" id="PS51635">
    <property type="entry name" value="PNPLA"/>
    <property type="match status" value="1"/>
</dbReference>
<keyword evidence="10" id="KW-1185">Reference proteome</keyword>
<dbReference type="SUPFAM" id="SSF52151">
    <property type="entry name" value="FabD/lysophospholipase-like"/>
    <property type="match status" value="1"/>
</dbReference>
<feature type="active site" description="Proton acceptor" evidence="6">
    <location>
        <position position="675"/>
    </location>
</feature>
<dbReference type="GO" id="GO:0016042">
    <property type="term" value="P:lipid catabolic process"/>
    <property type="evidence" value="ECO:0007669"/>
    <property type="project" value="UniProtKB-UniRule"/>
</dbReference>
<proteinExistence type="predicted"/>
<dbReference type="Proteomes" id="UP000799423">
    <property type="component" value="Unassembled WGS sequence"/>
</dbReference>
<keyword evidence="6" id="KW-0442">Lipid degradation</keyword>
<dbReference type="Gene3D" id="3.40.1090.10">
    <property type="entry name" value="Cytosolic phospholipase A2 catalytic domain"/>
    <property type="match status" value="1"/>
</dbReference>
<gene>
    <name evidence="9" type="ORF">T440DRAFT_499662</name>
</gene>
<feature type="short sequence motif" description="GXSXG" evidence="6">
    <location>
        <begin position="521"/>
        <end position="525"/>
    </location>
</feature>
<keyword evidence="1" id="KW-0479">Metal-binding</keyword>
<evidence type="ECO:0000256" key="4">
    <source>
        <dbReference type="ARBA" id="ARBA00023098"/>
    </source>
</evidence>
<feature type="short sequence motif" description="GXGXXG" evidence="6">
    <location>
        <begin position="486"/>
        <end position="491"/>
    </location>
</feature>
<dbReference type="InterPro" id="IPR016035">
    <property type="entry name" value="Acyl_Trfase/lysoPLipase"/>
</dbReference>
<dbReference type="EMBL" id="MU006311">
    <property type="protein sequence ID" value="KAF2849419.1"/>
    <property type="molecule type" value="Genomic_DNA"/>
</dbReference>
<dbReference type="AlphaFoldDB" id="A0A6A7B4Y7"/>
<evidence type="ECO:0000313" key="9">
    <source>
        <dbReference type="EMBL" id="KAF2849419.1"/>
    </source>
</evidence>
<dbReference type="GO" id="GO:0019369">
    <property type="term" value="P:arachidonate metabolic process"/>
    <property type="evidence" value="ECO:0007669"/>
    <property type="project" value="TreeGrafter"/>
</dbReference>
<dbReference type="GO" id="GO:0008270">
    <property type="term" value="F:zinc ion binding"/>
    <property type="evidence" value="ECO:0007669"/>
    <property type="project" value="UniProtKB-KW"/>
</dbReference>
<reference evidence="9" key="1">
    <citation type="submission" date="2020-01" db="EMBL/GenBank/DDBJ databases">
        <authorList>
            <consortium name="DOE Joint Genome Institute"/>
            <person name="Haridas S."/>
            <person name="Albert R."/>
            <person name="Binder M."/>
            <person name="Bloem J."/>
            <person name="Labutti K."/>
            <person name="Salamov A."/>
            <person name="Andreopoulos B."/>
            <person name="Baker S.E."/>
            <person name="Barry K."/>
            <person name="Bills G."/>
            <person name="Bluhm B.H."/>
            <person name="Cannon C."/>
            <person name="Castanera R."/>
            <person name="Culley D.E."/>
            <person name="Daum C."/>
            <person name="Ezra D."/>
            <person name="Gonzalez J.B."/>
            <person name="Henrissat B."/>
            <person name="Kuo A."/>
            <person name="Liang C."/>
            <person name="Lipzen A."/>
            <person name="Lutzoni F."/>
            <person name="Magnuson J."/>
            <person name="Mondo S."/>
            <person name="Nolan M."/>
            <person name="Ohm R."/>
            <person name="Pangilinan J."/>
            <person name="Park H.-J."/>
            <person name="Ramirez L."/>
            <person name="Alfaro M."/>
            <person name="Sun H."/>
            <person name="Tritt A."/>
            <person name="Yoshinaga Y."/>
            <person name="Zwiers L.-H."/>
            <person name="Turgeon B.G."/>
            <person name="Goodwin S.B."/>
            <person name="Spatafora J.W."/>
            <person name="Crous P.W."/>
            <person name="Grigoriev I.V."/>
        </authorList>
    </citation>
    <scope>NUCLEOTIDE SEQUENCE</scope>
    <source>
        <strain evidence="9">IPT5</strain>
    </source>
</reference>
<dbReference type="OrthoDB" id="194358at2759"/>
<keyword evidence="3" id="KW-0862">Zinc</keyword>
<evidence type="ECO:0000259" key="8">
    <source>
        <dbReference type="PROSITE" id="PS51635"/>
    </source>
</evidence>
<protein>
    <submittedName>
        <fullName evidence="9">FabD/lysophospholipase-like protein</fullName>
    </submittedName>
</protein>
<dbReference type="GO" id="GO:0047499">
    <property type="term" value="F:calcium-independent phospholipase A2 activity"/>
    <property type="evidence" value="ECO:0007669"/>
    <property type="project" value="TreeGrafter"/>
</dbReference>
<keyword evidence="6" id="KW-0378">Hydrolase</keyword>
<dbReference type="PANTHER" id="PTHR24185:SF8">
    <property type="entry name" value="PNPLA DOMAIN-CONTAINING PROTEIN"/>
    <property type="match status" value="1"/>
</dbReference>
<dbReference type="PANTHER" id="PTHR24185">
    <property type="entry name" value="CALCIUM-INDEPENDENT PHOSPHOLIPASE A2-GAMMA"/>
    <property type="match status" value="1"/>
</dbReference>